<dbReference type="EMBL" id="CP010311">
    <property type="protein sequence ID" value="AJF06533.1"/>
    <property type="molecule type" value="Genomic_DNA"/>
</dbReference>
<gene>
    <name evidence="2" type="ORF">GSUB_08185</name>
</gene>
<reference evidence="2 3" key="1">
    <citation type="journal article" date="2015" name="Genome Announc.">
        <title>Genomes of Geoalkalibacter ferrihydriticus Z-0531T and Geoalkalibacter subterraneus Red1T, Two Haloalkaliphilic Metal-Reducing Deltaproteobacteria.</title>
        <authorList>
            <person name="Badalamenti J.P."/>
            <person name="Krajmalnik-Brown R."/>
            <person name="Torres C.I."/>
            <person name="Bond D.R."/>
        </authorList>
    </citation>
    <scope>NUCLEOTIDE SEQUENCE [LARGE SCALE GENOMIC DNA]</scope>
    <source>
        <strain evidence="2 3">Red1</strain>
    </source>
</reference>
<accession>A0A0B5FGU7</accession>
<dbReference type="STRING" id="483547.GSUB_08185"/>
<dbReference type="AlphaFoldDB" id="A0A0B5FGU7"/>
<dbReference type="RefSeq" id="WP_040200179.1">
    <property type="nucleotide sequence ID" value="NZ_CP010311.1"/>
</dbReference>
<sequence length="207" mass="24041">MIARLVIVALALGIFGWYVQGHSFHERMPLQAPLYEFPRQMNGWQGKDHFFSEGILDQLQVSDYIMRLYRHDDRGVSLYLGYYETQGEGAQIHSPRHCLPGGGWYGESDEVRQITVGDREIDVVQAVYRKDDSQEVFVYWYQMKNATITNDYMLKVQMVLNSLKYGRNDAAFVRLSAPVTSSVEEAVTRIEDFMEDFVPHLDRFLPE</sequence>
<organism evidence="2 3">
    <name type="scientific">Geoalkalibacter subterraneus</name>
    <dbReference type="NCBI Taxonomy" id="483547"/>
    <lineage>
        <taxon>Bacteria</taxon>
        <taxon>Pseudomonadati</taxon>
        <taxon>Thermodesulfobacteriota</taxon>
        <taxon>Desulfuromonadia</taxon>
        <taxon>Desulfuromonadales</taxon>
        <taxon>Geoalkalibacteraceae</taxon>
        <taxon>Geoalkalibacter</taxon>
    </lineage>
</organism>
<evidence type="ECO:0000313" key="3">
    <source>
        <dbReference type="Proteomes" id="UP000035036"/>
    </source>
</evidence>
<dbReference type="Pfam" id="PF11984">
    <property type="entry name" value="DUF3485"/>
    <property type="match status" value="1"/>
</dbReference>
<evidence type="ECO:0000313" key="2">
    <source>
        <dbReference type="EMBL" id="AJF06533.1"/>
    </source>
</evidence>
<dbReference type="NCBIfam" id="TIGR02914">
    <property type="entry name" value="EpsI_fam"/>
    <property type="match status" value="1"/>
</dbReference>
<keyword evidence="3" id="KW-1185">Reference proteome</keyword>
<proteinExistence type="predicted"/>
<dbReference type="KEGG" id="gsb:GSUB_08185"/>
<dbReference type="Proteomes" id="UP000035036">
    <property type="component" value="Chromosome"/>
</dbReference>
<evidence type="ECO:0000259" key="1">
    <source>
        <dbReference type="Pfam" id="PF11984"/>
    </source>
</evidence>
<dbReference type="InterPro" id="IPR014263">
    <property type="entry name" value="Methanolan_biosynth_EpsI"/>
</dbReference>
<protein>
    <recommendedName>
        <fullName evidence="1">Methanolan biosynthesis EpsI domain-containing protein</fullName>
    </recommendedName>
</protein>
<feature type="domain" description="Methanolan biosynthesis EpsI" evidence="1">
    <location>
        <begin position="7"/>
        <end position="204"/>
    </location>
</feature>
<dbReference type="HOGENOM" id="CLU_096773_0_0_7"/>
<dbReference type="OrthoDB" id="9797363at2"/>
<name>A0A0B5FGU7_9BACT</name>